<organism evidence="1 2">
    <name type="scientific">Aspergillus kawachii</name>
    <name type="common">White koji mold</name>
    <name type="synonym">Aspergillus awamori var. kawachi</name>
    <dbReference type="NCBI Taxonomy" id="1069201"/>
    <lineage>
        <taxon>Eukaryota</taxon>
        <taxon>Fungi</taxon>
        <taxon>Dikarya</taxon>
        <taxon>Ascomycota</taxon>
        <taxon>Pezizomycotina</taxon>
        <taxon>Eurotiomycetes</taxon>
        <taxon>Eurotiomycetidae</taxon>
        <taxon>Eurotiales</taxon>
        <taxon>Aspergillaceae</taxon>
        <taxon>Aspergillus</taxon>
        <taxon>Aspergillus subgen. Circumdati</taxon>
    </lineage>
</organism>
<accession>A0A7R7WMN9</accession>
<dbReference type="EMBL" id="AP024432">
    <property type="protein sequence ID" value="BCS05555.1"/>
    <property type="molecule type" value="Genomic_DNA"/>
</dbReference>
<dbReference type="PANTHER" id="PTHR45458">
    <property type="entry name" value="SHORT-CHAIN DEHYDROGENASE/REDUCTASE SDR"/>
    <property type="match status" value="1"/>
</dbReference>
<dbReference type="InterPro" id="IPR052184">
    <property type="entry name" value="SDR_enzymes"/>
</dbReference>
<dbReference type="GO" id="GO:0016616">
    <property type="term" value="F:oxidoreductase activity, acting on the CH-OH group of donors, NAD or NADP as acceptor"/>
    <property type="evidence" value="ECO:0007669"/>
    <property type="project" value="TreeGrafter"/>
</dbReference>
<dbReference type="InterPro" id="IPR036291">
    <property type="entry name" value="NAD(P)-bd_dom_sf"/>
</dbReference>
<dbReference type="RefSeq" id="XP_041549317.1">
    <property type="nucleotide sequence ID" value="XM_041682479.1"/>
</dbReference>
<dbReference type="PRINTS" id="PR00081">
    <property type="entry name" value="GDHRDH"/>
</dbReference>
<dbReference type="SUPFAM" id="SSF51735">
    <property type="entry name" value="NAD(P)-binding Rossmann-fold domains"/>
    <property type="match status" value="1"/>
</dbReference>
<name>A0A7R7WMN9_ASPKA</name>
<dbReference type="OrthoDB" id="9876299at2759"/>
<gene>
    <name evidence="1" type="ORF">AKAW2_81356S</name>
</gene>
<keyword evidence="2" id="KW-1185">Reference proteome</keyword>
<proteinExistence type="predicted"/>
<dbReference type="Pfam" id="PF00106">
    <property type="entry name" value="adh_short"/>
    <property type="match status" value="1"/>
</dbReference>
<reference evidence="1" key="1">
    <citation type="submission" date="2021-01" db="EMBL/GenBank/DDBJ databases">
        <authorList>
            <consortium name="Aspergillus luchuensis mut. kawachii IFO 4304 genome sequencing consortium"/>
            <person name="Kazuki M."/>
            <person name="Futagami T."/>
        </authorList>
    </citation>
    <scope>NUCLEOTIDE SEQUENCE</scope>
    <source>
        <strain evidence="1">IFO 4308</strain>
    </source>
</reference>
<dbReference type="KEGG" id="aluc:AKAW2_81356S"/>
<evidence type="ECO:0008006" key="3">
    <source>
        <dbReference type="Google" id="ProtNLM"/>
    </source>
</evidence>
<dbReference type="Proteomes" id="UP000661280">
    <property type="component" value="Chromosome 8"/>
</dbReference>
<dbReference type="AlphaFoldDB" id="A0A7R7WMN9"/>
<reference evidence="1" key="2">
    <citation type="submission" date="2021-02" db="EMBL/GenBank/DDBJ databases">
        <title>Aspergillus luchuensis mut. kawachii IFO 4304 genome sequence.</title>
        <authorList>
            <person name="Mori K."/>
            <person name="Kadooka C."/>
            <person name="Goto M."/>
            <person name="Futagami T."/>
        </authorList>
    </citation>
    <scope>NUCLEOTIDE SEQUENCE</scope>
    <source>
        <strain evidence="1">IFO 4308</strain>
    </source>
</reference>
<dbReference type="PANTHER" id="PTHR45458:SF1">
    <property type="entry name" value="SHORT CHAIN DEHYDROGENASE"/>
    <property type="match status" value="1"/>
</dbReference>
<protein>
    <recommendedName>
        <fullName evidence="3">Short-chain dehydrogenase</fullName>
    </recommendedName>
</protein>
<dbReference type="GeneID" id="64966876"/>
<dbReference type="Gene3D" id="3.40.50.720">
    <property type="entry name" value="NAD(P)-binding Rossmann-like Domain"/>
    <property type="match status" value="1"/>
</dbReference>
<sequence>MFVISFPFSVLPAVDTRISILPRQSIKMTRTWVVVGASRGIGLEFVRQLASSGERVIAAVRSLSSAEQLFGLLSQYTRNGAPLITVEECDVTKPDSIDDFSHNVEKAVRDGGLRLTNVILNAGINQYPNRATEISFQSFTHHLQTNTIGPVIVAQRMLSIDPTTPLEKIIFISSDSGSASQFRSHEDGFAVYAATKAALNQSLRHMAAEISRKGGRTCVLALHPGEVETDMANVELDWVVEGVIQPRESVEGMLRVVEERGEGDNGTFWCWDGRSHPW</sequence>
<dbReference type="InterPro" id="IPR002347">
    <property type="entry name" value="SDR_fam"/>
</dbReference>
<evidence type="ECO:0000313" key="2">
    <source>
        <dbReference type="Proteomes" id="UP000661280"/>
    </source>
</evidence>
<evidence type="ECO:0000313" key="1">
    <source>
        <dbReference type="EMBL" id="BCS05555.1"/>
    </source>
</evidence>